<dbReference type="InterPro" id="IPR029017">
    <property type="entry name" value="Enolase-like_N"/>
</dbReference>
<keyword evidence="7" id="KW-1185">Reference proteome</keyword>
<accession>A0A9W5YBN9</accession>
<evidence type="ECO:0000256" key="2">
    <source>
        <dbReference type="ARBA" id="ARBA00010339"/>
    </source>
</evidence>
<dbReference type="Proteomes" id="UP001144256">
    <property type="component" value="Unassembled WGS sequence"/>
</dbReference>
<dbReference type="Pfam" id="PF02746">
    <property type="entry name" value="MR_MLE_N"/>
    <property type="match status" value="1"/>
</dbReference>
<dbReference type="Pfam" id="PF13378">
    <property type="entry name" value="MR_MLE_C"/>
    <property type="match status" value="1"/>
</dbReference>
<keyword evidence="4" id="KW-0460">Magnesium</keyword>
<sequence length="406" mass="45971">MKGEIIISELVIKNVKVIGCNPNGKNLLTVKIETSDPSIYGLGCATLHQRYLAVKVVIEEYLKPFLIGKDPRNIEDIWHSSYISGYWRSGPVLNNALSGVDMALWDIKGKMADMPLYQMFGGKTRAAISAYVHAKGNSLEEVEKNIRKFISQGYKYIRCQIGEYGGDFHNTKTPDNLPKGVYFDPEDYMNSTIELLEYLKNNIEDKVYFLHDVHERLDPVRAIRFAKELEKYNLFYLEDILPPENQEWLKMLRNQTAIPIAMGELYSNTIEWKSVISERLIDYIRIHISDIGGITPAKKIAAVSEAYGIKTAWHGPPDLTPIGMAANIHLDISSINAGIQEYCAINETMREIFIGAPEPVEGYFYPIDRPGIGVDIDEEKAMEYPCVNELPEWTNARLPDGTSVKP</sequence>
<dbReference type="PANTHER" id="PTHR48080">
    <property type="entry name" value="D-GALACTONATE DEHYDRATASE-RELATED"/>
    <property type="match status" value="1"/>
</dbReference>
<evidence type="ECO:0000256" key="1">
    <source>
        <dbReference type="ARBA" id="ARBA00003553"/>
    </source>
</evidence>
<dbReference type="InterPro" id="IPR029065">
    <property type="entry name" value="Enolase_C-like"/>
</dbReference>
<dbReference type="SUPFAM" id="SSF54826">
    <property type="entry name" value="Enolase N-terminal domain-like"/>
    <property type="match status" value="1"/>
</dbReference>
<dbReference type="PANTHER" id="PTHR48080:SF6">
    <property type="entry name" value="STARVATION-SENSING PROTEIN RSPA"/>
    <property type="match status" value="1"/>
</dbReference>
<proteinExistence type="inferred from homology"/>
<comment type="similarity">
    <text evidence="2">Belongs to the mandelate racemase/muconate lactonizing enzyme family. GalD subfamily.</text>
</comment>
<protein>
    <submittedName>
        <fullName evidence="6">Mandelate racemase</fullName>
    </submittedName>
</protein>
<evidence type="ECO:0000256" key="3">
    <source>
        <dbReference type="ARBA" id="ARBA00022723"/>
    </source>
</evidence>
<dbReference type="EMBL" id="BRLB01000004">
    <property type="protein sequence ID" value="GKX29408.1"/>
    <property type="molecule type" value="Genomic_DNA"/>
</dbReference>
<dbReference type="SMART" id="SM00922">
    <property type="entry name" value="MR_MLE"/>
    <property type="match status" value="1"/>
</dbReference>
<gene>
    <name evidence="6" type="primary">RspA</name>
    <name evidence="6" type="ORF">SH1V18_18880</name>
</gene>
<organism evidence="6 7">
    <name type="scientific">Vallitalea longa</name>
    <dbReference type="NCBI Taxonomy" id="2936439"/>
    <lineage>
        <taxon>Bacteria</taxon>
        <taxon>Bacillati</taxon>
        <taxon>Bacillota</taxon>
        <taxon>Clostridia</taxon>
        <taxon>Lachnospirales</taxon>
        <taxon>Vallitaleaceae</taxon>
        <taxon>Vallitalea</taxon>
    </lineage>
</organism>
<evidence type="ECO:0000256" key="4">
    <source>
        <dbReference type="ARBA" id="ARBA00022842"/>
    </source>
</evidence>
<dbReference type="SUPFAM" id="SSF51604">
    <property type="entry name" value="Enolase C-terminal domain-like"/>
    <property type="match status" value="1"/>
</dbReference>
<dbReference type="AlphaFoldDB" id="A0A9W5YBN9"/>
<keyword evidence="3" id="KW-0479">Metal-binding</keyword>
<dbReference type="GO" id="GO:0000287">
    <property type="term" value="F:magnesium ion binding"/>
    <property type="evidence" value="ECO:0007669"/>
    <property type="project" value="UniProtKB-ARBA"/>
</dbReference>
<dbReference type="FunFam" id="3.20.20.120:FF:000011">
    <property type="entry name" value="D-galactonate dehydratase family member VSWAT3_13707"/>
    <property type="match status" value="1"/>
</dbReference>
<comment type="function">
    <text evidence="1">Has no detectable activity with D-mannonate and with a panel of 70 other acid sugars (in vitro), in spite of the conservation of the residues that are expected to be important for catalytic activity and cofactor binding. May have evolved a divergent function.</text>
</comment>
<evidence type="ECO:0000313" key="6">
    <source>
        <dbReference type="EMBL" id="GKX29408.1"/>
    </source>
</evidence>
<name>A0A9W5YBN9_9FIRM</name>
<dbReference type="InterPro" id="IPR034593">
    <property type="entry name" value="DgoD-like"/>
</dbReference>
<dbReference type="InterPro" id="IPR013342">
    <property type="entry name" value="Mandelate_racemase_C"/>
</dbReference>
<evidence type="ECO:0000313" key="7">
    <source>
        <dbReference type="Proteomes" id="UP001144256"/>
    </source>
</evidence>
<feature type="domain" description="Mandelate racemase/muconate lactonizing enzyme C-terminal" evidence="5">
    <location>
        <begin position="139"/>
        <end position="259"/>
    </location>
</feature>
<reference evidence="6" key="1">
    <citation type="submission" date="2022-06" db="EMBL/GenBank/DDBJ databases">
        <title>Vallitalea longa sp. nov., an anaerobic bacterium isolated from marine sediment.</title>
        <authorList>
            <person name="Hirano S."/>
            <person name="Terahara T."/>
            <person name="Mori K."/>
            <person name="Hamada M."/>
            <person name="Matsumoto R."/>
            <person name="Kobayashi T."/>
        </authorList>
    </citation>
    <scope>NUCLEOTIDE SEQUENCE</scope>
    <source>
        <strain evidence="6">SH18-1</strain>
    </source>
</reference>
<dbReference type="InterPro" id="IPR013341">
    <property type="entry name" value="Mandelate_racemase_N_dom"/>
</dbReference>
<dbReference type="Gene3D" id="3.30.390.10">
    <property type="entry name" value="Enolase-like, N-terminal domain"/>
    <property type="match status" value="1"/>
</dbReference>
<dbReference type="InterPro" id="IPR036849">
    <property type="entry name" value="Enolase-like_C_sf"/>
</dbReference>
<comment type="caution">
    <text evidence="6">The sequence shown here is derived from an EMBL/GenBank/DDBJ whole genome shotgun (WGS) entry which is preliminary data.</text>
</comment>
<evidence type="ECO:0000259" key="5">
    <source>
        <dbReference type="SMART" id="SM00922"/>
    </source>
</evidence>
<dbReference type="RefSeq" id="WP_281814885.1">
    <property type="nucleotide sequence ID" value="NZ_BRLB01000004.1"/>
</dbReference>
<dbReference type="Gene3D" id="3.20.20.120">
    <property type="entry name" value="Enolase-like C-terminal domain"/>
    <property type="match status" value="1"/>
</dbReference>